<dbReference type="OrthoDB" id="7990385at2"/>
<dbReference type="KEGG" id="chq:AQ619_14185"/>
<evidence type="ECO:0000313" key="4">
    <source>
        <dbReference type="Proteomes" id="UP000056905"/>
    </source>
</evidence>
<dbReference type="AlphaFoldDB" id="A0A0P0P1M3"/>
<keyword evidence="1" id="KW-0812">Transmembrane</keyword>
<dbReference type="STRING" id="69395.AQ619_14185"/>
<feature type="domain" description="TadE-like" evidence="2">
    <location>
        <begin position="26"/>
        <end position="68"/>
    </location>
</feature>
<keyword evidence="1" id="KW-1133">Transmembrane helix</keyword>
<accession>A0A0P0P1M3</accession>
<dbReference type="EMBL" id="CP013002">
    <property type="protein sequence ID" value="ALL14403.1"/>
    <property type="molecule type" value="Genomic_DNA"/>
</dbReference>
<keyword evidence="1" id="KW-0472">Membrane</keyword>
<feature type="transmembrane region" description="Helical" evidence="1">
    <location>
        <begin position="32"/>
        <end position="55"/>
    </location>
</feature>
<name>A0A0P0P1M3_9CAUL</name>
<organism evidence="3 4">
    <name type="scientific">Caulobacter henricii</name>
    <dbReference type="NCBI Taxonomy" id="69395"/>
    <lineage>
        <taxon>Bacteria</taxon>
        <taxon>Pseudomonadati</taxon>
        <taxon>Pseudomonadota</taxon>
        <taxon>Alphaproteobacteria</taxon>
        <taxon>Caulobacterales</taxon>
        <taxon>Caulobacteraceae</taxon>
        <taxon>Caulobacter</taxon>
    </lineage>
</organism>
<dbReference type="Proteomes" id="UP000056905">
    <property type="component" value="Chromosome"/>
</dbReference>
<reference evidence="3 4" key="1">
    <citation type="submission" date="2015-10" db="EMBL/GenBank/DDBJ databases">
        <title>Conservation of the essential genome among Caulobacter and Brevundimonas species.</title>
        <authorList>
            <person name="Scott D."/>
            <person name="Ely B."/>
        </authorList>
    </citation>
    <scope>NUCLEOTIDE SEQUENCE [LARGE SCALE GENOMIC DNA]</scope>
    <source>
        <strain evidence="3 4">CB4</strain>
    </source>
</reference>
<gene>
    <name evidence="3" type="ORF">AQ619_14185</name>
</gene>
<keyword evidence="4" id="KW-1185">Reference proteome</keyword>
<evidence type="ECO:0000313" key="3">
    <source>
        <dbReference type="EMBL" id="ALL14403.1"/>
    </source>
</evidence>
<proteinExistence type="predicted"/>
<dbReference type="RefSeq" id="WP_062148954.1">
    <property type="nucleotide sequence ID" value="NZ_CP013002.1"/>
</dbReference>
<sequence>MAHLARLKRIRHRASLLARFARARRGAVTVEFAFVSIPFLLLIFAIIELGLVFLVSLTLENALLDVGRTIRTGELQTANGSAASFKTAICAEMSWLGTACSGALSLDVRTFSGFSASGTALTAAKPNTTCWDPGGPSSIVLIRAYYNWPLVTPLLKTGLQTSNGKRMLTAATAFANEPYSDTPAATVTCPAN</sequence>
<protein>
    <submittedName>
        <fullName evidence="3">Pilus assembly protein TadE</fullName>
    </submittedName>
</protein>
<dbReference type="InterPro" id="IPR012495">
    <property type="entry name" value="TadE-like_dom"/>
</dbReference>
<evidence type="ECO:0000259" key="2">
    <source>
        <dbReference type="Pfam" id="PF07811"/>
    </source>
</evidence>
<dbReference type="Pfam" id="PF07811">
    <property type="entry name" value="TadE"/>
    <property type="match status" value="1"/>
</dbReference>
<evidence type="ECO:0000256" key="1">
    <source>
        <dbReference type="SAM" id="Phobius"/>
    </source>
</evidence>